<gene>
    <name evidence="3" type="ORF">WJX75_008435</name>
</gene>
<feature type="region of interest" description="Disordered" evidence="1">
    <location>
        <begin position="33"/>
        <end position="81"/>
    </location>
</feature>
<feature type="compositionally biased region" description="Low complexity" evidence="1">
    <location>
        <begin position="61"/>
        <end position="81"/>
    </location>
</feature>
<feature type="signal peptide" evidence="2">
    <location>
        <begin position="1"/>
        <end position="27"/>
    </location>
</feature>
<accession>A0ABR2Z4Q7</accession>
<proteinExistence type="predicted"/>
<protein>
    <recommendedName>
        <fullName evidence="5">Dirigent protein</fullName>
    </recommendedName>
</protein>
<evidence type="ECO:0000256" key="2">
    <source>
        <dbReference type="SAM" id="SignalP"/>
    </source>
</evidence>
<dbReference type="EMBL" id="JALJOT010000001">
    <property type="protein sequence ID" value="KAK9918977.1"/>
    <property type="molecule type" value="Genomic_DNA"/>
</dbReference>
<keyword evidence="4" id="KW-1185">Reference proteome</keyword>
<dbReference type="Proteomes" id="UP001491310">
    <property type="component" value="Unassembled WGS sequence"/>
</dbReference>
<evidence type="ECO:0000313" key="4">
    <source>
        <dbReference type="Proteomes" id="UP001491310"/>
    </source>
</evidence>
<keyword evidence="2" id="KW-0732">Signal</keyword>
<feature type="chain" id="PRO_5046147554" description="Dirigent protein" evidence="2">
    <location>
        <begin position="28"/>
        <end position="341"/>
    </location>
</feature>
<evidence type="ECO:0000256" key="1">
    <source>
        <dbReference type="SAM" id="MobiDB-lite"/>
    </source>
</evidence>
<evidence type="ECO:0000313" key="3">
    <source>
        <dbReference type="EMBL" id="KAK9918977.1"/>
    </source>
</evidence>
<reference evidence="3 4" key="1">
    <citation type="journal article" date="2024" name="Nat. Commun.">
        <title>Phylogenomics reveals the evolutionary origins of lichenization in chlorophyte algae.</title>
        <authorList>
            <person name="Puginier C."/>
            <person name="Libourel C."/>
            <person name="Otte J."/>
            <person name="Skaloud P."/>
            <person name="Haon M."/>
            <person name="Grisel S."/>
            <person name="Petersen M."/>
            <person name="Berrin J.G."/>
            <person name="Delaux P.M."/>
            <person name="Dal Grande F."/>
            <person name="Keller J."/>
        </authorList>
    </citation>
    <scope>NUCLEOTIDE SEQUENCE [LARGE SCALE GENOMIC DNA]</scope>
    <source>
        <strain evidence="3 4">SAG 216-7</strain>
    </source>
</reference>
<comment type="caution">
    <text evidence="3">The sequence shown here is derived from an EMBL/GenBank/DDBJ whole genome shotgun (WGS) entry which is preliminary data.</text>
</comment>
<evidence type="ECO:0008006" key="5">
    <source>
        <dbReference type="Google" id="ProtNLM"/>
    </source>
</evidence>
<name>A0ABR2Z4Q7_9CHLO</name>
<sequence length="341" mass="35086">MGTPKRFWTHIFLCSLLFLSTLHVSEGQRLFTASEPAPAPAPLRSQRGVARPPVRPPVQAPAPRSGASRSAAATGPGPVPGRPAVVRLAAVRAPTPDGPALAQHAAGNRSAAAATAPAAAAENRTAAAATAPAAAATSATAGSSSTLFVVSAKSATVTQLGRGRNASVILEGVDPWATWFNDKPVHRGGRILSARLFGPDFMQDSTWMSNPDMALYSSGLAGTRDPVDRVMIITVGSNPNYSNFSDSYTVLASVTILSDGSLSFNDVTLGRRDSGEDTVAGYYSGVRGTLSDGPTVVNATALGRTRNIVFSNVAIFVETSQCGCNMLGTCGCQNATDAVSI</sequence>
<organism evidence="3 4">
    <name type="scientific">Coccomyxa subellipsoidea</name>
    <dbReference type="NCBI Taxonomy" id="248742"/>
    <lineage>
        <taxon>Eukaryota</taxon>
        <taxon>Viridiplantae</taxon>
        <taxon>Chlorophyta</taxon>
        <taxon>core chlorophytes</taxon>
        <taxon>Trebouxiophyceae</taxon>
        <taxon>Trebouxiophyceae incertae sedis</taxon>
        <taxon>Coccomyxaceae</taxon>
        <taxon>Coccomyxa</taxon>
    </lineage>
</organism>